<name>A0A838LGD3_9SPHN</name>
<proteinExistence type="predicted"/>
<dbReference type="RefSeq" id="WP_160364330.1">
    <property type="nucleotide sequence ID" value="NZ_JACEIB010000027.1"/>
</dbReference>
<keyword evidence="3" id="KW-1185">Reference proteome</keyword>
<dbReference type="AlphaFoldDB" id="A0A838LGD3"/>
<dbReference type="Proteomes" id="UP000570166">
    <property type="component" value="Unassembled WGS sequence"/>
</dbReference>
<protein>
    <submittedName>
        <fullName evidence="2">Uncharacterized protein</fullName>
    </submittedName>
</protein>
<organism evidence="2 3">
    <name type="scientific">Sphingomonas chungangi</name>
    <dbReference type="NCBI Taxonomy" id="2683589"/>
    <lineage>
        <taxon>Bacteria</taxon>
        <taxon>Pseudomonadati</taxon>
        <taxon>Pseudomonadota</taxon>
        <taxon>Alphaproteobacteria</taxon>
        <taxon>Sphingomonadales</taxon>
        <taxon>Sphingomonadaceae</taxon>
        <taxon>Sphingomonas</taxon>
    </lineage>
</organism>
<comment type="caution">
    <text evidence="2">The sequence shown here is derived from an EMBL/GenBank/DDBJ whole genome shotgun (WGS) entry which is preliminary data.</text>
</comment>
<sequence>MKAVILIAAIGGIFASLPALADPIDIRCRQDFTQASYTITGHAIPVRRFSSNIRYILDEQARTITIVGPSKRTVFHDGGGQHILVESGGLTMAGTTRFPNDGPVTSQILRFNADGTRGAGESKLVMRGHLLQQNDTVLHCVRAD</sequence>
<evidence type="ECO:0000256" key="1">
    <source>
        <dbReference type="SAM" id="SignalP"/>
    </source>
</evidence>
<reference evidence="2 3" key="1">
    <citation type="submission" date="2020-07" db="EMBL/GenBank/DDBJ databases">
        <authorList>
            <person name="Sun Q."/>
        </authorList>
    </citation>
    <scope>NUCLEOTIDE SEQUENCE [LARGE SCALE GENOMIC DNA]</scope>
    <source>
        <strain evidence="2 3">CGMCC 1.13654</strain>
    </source>
</reference>
<keyword evidence="1" id="KW-0732">Signal</keyword>
<feature type="signal peptide" evidence="1">
    <location>
        <begin position="1"/>
        <end position="21"/>
    </location>
</feature>
<evidence type="ECO:0000313" key="3">
    <source>
        <dbReference type="Proteomes" id="UP000570166"/>
    </source>
</evidence>
<accession>A0A838LGD3</accession>
<evidence type="ECO:0000313" key="2">
    <source>
        <dbReference type="EMBL" id="MBA2936488.1"/>
    </source>
</evidence>
<dbReference type="EMBL" id="JACEIB010000027">
    <property type="protein sequence ID" value="MBA2936488.1"/>
    <property type="molecule type" value="Genomic_DNA"/>
</dbReference>
<feature type="chain" id="PRO_5032653715" evidence="1">
    <location>
        <begin position="22"/>
        <end position="144"/>
    </location>
</feature>
<gene>
    <name evidence="2" type="ORF">HZF05_20595</name>
</gene>